<comment type="caution">
    <text evidence="2">The sequence shown here is derived from an EMBL/GenBank/DDBJ whole genome shotgun (WGS) entry which is preliminary data.</text>
</comment>
<accession>A0ABR4I4V4</accession>
<dbReference type="Proteomes" id="UP001610335">
    <property type="component" value="Unassembled WGS sequence"/>
</dbReference>
<reference evidence="2 3" key="1">
    <citation type="submission" date="2024-07" db="EMBL/GenBank/DDBJ databases">
        <title>Section-level genome sequencing and comparative genomics of Aspergillus sections Usti and Cavernicolus.</title>
        <authorList>
            <consortium name="Lawrence Berkeley National Laboratory"/>
            <person name="Nybo J.L."/>
            <person name="Vesth T.C."/>
            <person name="Theobald S."/>
            <person name="Frisvad J.C."/>
            <person name="Larsen T.O."/>
            <person name="Kjaerboelling I."/>
            <person name="Rothschild-Mancinelli K."/>
            <person name="Lyhne E.K."/>
            <person name="Kogle M.E."/>
            <person name="Barry K."/>
            <person name="Clum A."/>
            <person name="Na H."/>
            <person name="Ledsgaard L."/>
            <person name="Lin J."/>
            <person name="Lipzen A."/>
            <person name="Kuo A."/>
            <person name="Riley R."/>
            <person name="Mondo S."/>
            <person name="LaButti K."/>
            <person name="Haridas S."/>
            <person name="Pangalinan J."/>
            <person name="Salamov A.A."/>
            <person name="Simmons B.A."/>
            <person name="Magnuson J.K."/>
            <person name="Chen J."/>
            <person name="Drula E."/>
            <person name="Henrissat B."/>
            <person name="Wiebenga A."/>
            <person name="Lubbers R.J."/>
            <person name="Gomes A.C."/>
            <person name="Makela M.R."/>
            <person name="Stajich J."/>
            <person name="Grigoriev I.V."/>
            <person name="Mortensen U.H."/>
            <person name="De vries R.P."/>
            <person name="Baker S.E."/>
            <person name="Andersen M.R."/>
        </authorList>
    </citation>
    <scope>NUCLEOTIDE SEQUENCE [LARGE SCALE GENOMIC DNA]</scope>
    <source>
        <strain evidence="2 3">CBS 600.67</strain>
    </source>
</reference>
<proteinExistence type="predicted"/>
<feature type="domain" description="DUF7587" evidence="1">
    <location>
        <begin position="205"/>
        <end position="344"/>
    </location>
</feature>
<dbReference type="InterPro" id="IPR056009">
    <property type="entry name" value="DUF7587"/>
</dbReference>
<gene>
    <name evidence="2" type="ORF">BDW59DRAFT_102069</name>
</gene>
<protein>
    <recommendedName>
        <fullName evidence="1">DUF7587 domain-containing protein</fullName>
    </recommendedName>
</protein>
<evidence type="ECO:0000313" key="2">
    <source>
        <dbReference type="EMBL" id="KAL2822720.1"/>
    </source>
</evidence>
<organism evidence="2 3">
    <name type="scientific">Aspergillus cavernicola</name>
    <dbReference type="NCBI Taxonomy" id="176166"/>
    <lineage>
        <taxon>Eukaryota</taxon>
        <taxon>Fungi</taxon>
        <taxon>Dikarya</taxon>
        <taxon>Ascomycota</taxon>
        <taxon>Pezizomycotina</taxon>
        <taxon>Eurotiomycetes</taxon>
        <taxon>Eurotiomycetidae</taxon>
        <taxon>Eurotiales</taxon>
        <taxon>Aspergillaceae</taxon>
        <taxon>Aspergillus</taxon>
        <taxon>Aspergillus subgen. Nidulantes</taxon>
    </lineage>
</organism>
<evidence type="ECO:0000259" key="1">
    <source>
        <dbReference type="Pfam" id="PF24494"/>
    </source>
</evidence>
<evidence type="ECO:0000313" key="3">
    <source>
        <dbReference type="Proteomes" id="UP001610335"/>
    </source>
</evidence>
<keyword evidence="3" id="KW-1185">Reference proteome</keyword>
<dbReference type="Pfam" id="PF24494">
    <property type="entry name" value="DUF7587"/>
    <property type="match status" value="1"/>
</dbReference>
<sequence length="585" mass="65927">MSLIALNLLEKTPRIRWTSEMRISLCCIVKYYRRDTRTFQALFNAMFIPELNKCGFINGREVEWSTLHSQCEDMKKKGSHIWGDVNLSSFNDTEPWQPYITRIEDTATSFNLRVIRKTEGNIDTSRFTYRDTPLNQLSRSDPPHDDHEPIQELSANSTCHYDTPEAPKQPAETSLCIAGGKVCLWCHLEGLDQQKAASGSNTAETPSLLYRWWNAGSQGVNSKSMFVAGLFAAASSAYFSHDTIPQDKFERHLLSHIGIEHTPSPFISMFSSLLAPIHRGLREKEGASVSIIDSRKLKSDVFSAQAFVEKHGVKIGTYKGFGEHLIWGDCVKDAIICSFKITTLLRIAEEHPDIHKFLQLDTIAAFKRNRRPLHWEMAKNAVQLDKKAGATVGRLLSILEVPQEHCKAVSEGMAYSWRVKTRRIPWGEFFQGVELGYSGQHVMLLPALSPTVNAADSNTIESDFDALSDDDLCFDDSEVDEITDDEETKQSQLDEIEIETNSNYSFAVDALPDTPGPFPIMDSDTASDTPPVDFQDLTIASIHSFDEEMDEAEELGFFDETILYQPQVTSDLFANDRERVRSALN</sequence>
<name>A0ABR4I4V4_9EURO</name>
<dbReference type="EMBL" id="JBFXLS010000057">
    <property type="protein sequence ID" value="KAL2822720.1"/>
    <property type="molecule type" value="Genomic_DNA"/>
</dbReference>